<dbReference type="EMBL" id="LQPE01000119">
    <property type="protein sequence ID" value="ORW03450.1"/>
    <property type="molecule type" value="Genomic_DNA"/>
</dbReference>
<evidence type="ECO:0000313" key="2">
    <source>
        <dbReference type="EMBL" id="ORW03450.1"/>
    </source>
</evidence>
<protein>
    <submittedName>
        <fullName evidence="2">Uncharacterized protein</fullName>
    </submittedName>
</protein>
<keyword evidence="3" id="KW-1185">Reference proteome</keyword>
<dbReference type="RefSeq" id="WP_085241320.1">
    <property type="nucleotide sequence ID" value="NZ_LQPE01000119.1"/>
</dbReference>
<sequence length="75" mass="8098">MSYDFAVIPVDSFETVEQALRICDAMYDEPQGRPSPQVVQLIDELERHDNTGHSCTSSLAGAKSASVVGMGREPG</sequence>
<feature type="region of interest" description="Disordered" evidence="1">
    <location>
        <begin position="50"/>
        <end position="75"/>
    </location>
</feature>
<proteinExistence type="predicted"/>
<comment type="caution">
    <text evidence="2">The sequence shown here is derived from an EMBL/GenBank/DDBJ whole genome shotgun (WGS) entry which is preliminary data.</text>
</comment>
<name>A0A1X1XXH6_9MYCO</name>
<organism evidence="2 3">
    <name type="scientific">Mycobacterium kyorinense</name>
    <dbReference type="NCBI Taxonomy" id="487514"/>
    <lineage>
        <taxon>Bacteria</taxon>
        <taxon>Bacillati</taxon>
        <taxon>Actinomycetota</taxon>
        <taxon>Actinomycetes</taxon>
        <taxon>Mycobacteriales</taxon>
        <taxon>Mycobacteriaceae</taxon>
        <taxon>Mycobacterium</taxon>
    </lineage>
</organism>
<accession>A0A1X1XXH6</accession>
<reference evidence="2 3" key="1">
    <citation type="submission" date="2016-01" db="EMBL/GenBank/DDBJ databases">
        <title>The new phylogeny of the genus Mycobacterium.</title>
        <authorList>
            <person name="Tarcisio F."/>
            <person name="Conor M."/>
            <person name="Antonella G."/>
            <person name="Elisabetta G."/>
            <person name="Giulia F.S."/>
            <person name="Sara T."/>
            <person name="Anna F."/>
            <person name="Clotilde B."/>
            <person name="Roberto B."/>
            <person name="Veronica D.S."/>
            <person name="Fabio R."/>
            <person name="Monica P."/>
            <person name="Olivier J."/>
            <person name="Enrico T."/>
            <person name="Nicola S."/>
        </authorList>
    </citation>
    <scope>NUCLEOTIDE SEQUENCE [LARGE SCALE GENOMIC DNA]</scope>
    <source>
        <strain evidence="2 3">DSM 45166</strain>
    </source>
</reference>
<evidence type="ECO:0000256" key="1">
    <source>
        <dbReference type="SAM" id="MobiDB-lite"/>
    </source>
</evidence>
<dbReference type="AlphaFoldDB" id="A0A1X1XXH6"/>
<dbReference type="Proteomes" id="UP000193487">
    <property type="component" value="Unassembled WGS sequence"/>
</dbReference>
<gene>
    <name evidence="2" type="ORF">AWC14_05160</name>
</gene>
<evidence type="ECO:0000313" key="3">
    <source>
        <dbReference type="Proteomes" id="UP000193487"/>
    </source>
</evidence>